<keyword evidence="4" id="KW-0645">Protease</keyword>
<keyword evidence="7" id="KW-0862">Zinc</keyword>
<feature type="chain" id="PRO_5041209013" description="Membrane metallo-endopeptidase-like 1" evidence="10">
    <location>
        <begin position="20"/>
        <end position="969"/>
    </location>
</feature>
<feature type="compositionally biased region" description="Acidic residues" evidence="9">
    <location>
        <begin position="415"/>
        <end position="431"/>
    </location>
</feature>
<feature type="domain" description="Peptidase M13 C-terminal" evidence="11">
    <location>
        <begin position="756"/>
        <end position="967"/>
    </location>
</feature>
<evidence type="ECO:0000256" key="8">
    <source>
        <dbReference type="ARBA" id="ARBA00023049"/>
    </source>
</evidence>
<dbReference type="PROSITE" id="PS51885">
    <property type="entry name" value="NEPRILYSIN"/>
    <property type="match status" value="1"/>
</dbReference>
<evidence type="ECO:0000256" key="4">
    <source>
        <dbReference type="ARBA" id="ARBA00022670"/>
    </source>
</evidence>
<evidence type="ECO:0000256" key="6">
    <source>
        <dbReference type="ARBA" id="ARBA00022801"/>
    </source>
</evidence>
<evidence type="ECO:0000259" key="11">
    <source>
        <dbReference type="Pfam" id="PF01431"/>
    </source>
</evidence>
<reference evidence="13" key="1">
    <citation type="submission" date="2021-10" db="EMBL/GenBank/DDBJ databases">
        <title>Melipona bicolor Genome sequencing and assembly.</title>
        <authorList>
            <person name="Araujo N.S."/>
            <person name="Arias M.C."/>
        </authorList>
    </citation>
    <scope>NUCLEOTIDE SEQUENCE</scope>
    <source>
        <strain evidence="13">USP_2M_L1-L4_2017</strain>
        <tissue evidence="13">Whole body</tissue>
    </source>
</reference>
<dbReference type="GO" id="GO:0046872">
    <property type="term" value="F:metal ion binding"/>
    <property type="evidence" value="ECO:0007669"/>
    <property type="project" value="UniProtKB-KW"/>
</dbReference>
<evidence type="ECO:0008006" key="15">
    <source>
        <dbReference type="Google" id="ProtNLM"/>
    </source>
</evidence>
<feature type="compositionally biased region" description="Basic residues" evidence="9">
    <location>
        <begin position="288"/>
        <end position="297"/>
    </location>
</feature>
<dbReference type="SUPFAM" id="SSF55486">
    <property type="entry name" value="Metalloproteases ('zincins'), catalytic domain"/>
    <property type="match status" value="2"/>
</dbReference>
<keyword evidence="5" id="KW-0479">Metal-binding</keyword>
<dbReference type="InterPro" id="IPR024079">
    <property type="entry name" value="MetalloPept_cat_dom_sf"/>
</dbReference>
<comment type="subcellular location">
    <subcellularLocation>
        <location evidence="2">Cell membrane</location>
        <topology evidence="2">Single-pass type II membrane protein</topology>
    </subcellularLocation>
</comment>
<feature type="region of interest" description="Disordered" evidence="9">
    <location>
        <begin position="231"/>
        <end position="297"/>
    </location>
</feature>
<keyword evidence="8" id="KW-0482">Metalloprotease</keyword>
<feature type="compositionally biased region" description="Basic and acidic residues" evidence="9">
    <location>
        <begin position="241"/>
        <end position="282"/>
    </location>
</feature>
<evidence type="ECO:0000256" key="7">
    <source>
        <dbReference type="ARBA" id="ARBA00022833"/>
    </source>
</evidence>
<feature type="domain" description="Peptidase M13 N-terminal" evidence="12">
    <location>
        <begin position="67"/>
        <end position="196"/>
    </location>
</feature>
<evidence type="ECO:0000313" key="14">
    <source>
        <dbReference type="Proteomes" id="UP001177670"/>
    </source>
</evidence>
<evidence type="ECO:0000313" key="13">
    <source>
        <dbReference type="EMBL" id="KAK1127840.1"/>
    </source>
</evidence>
<feature type="compositionally biased region" description="Acidic residues" evidence="9">
    <location>
        <begin position="439"/>
        <end position="448"/>
    </location>
</feature>
<dbReference type="AlphaFoldDB" id="A0AA40KPF8"/>
<comment type="cofactor">
    <cofactor evidence="1">
        <name>Zn(2+)</name>
        <dbReference type="ChEBI" id="CHEBI:29105"/>
    </cofactor>
</comment>
<evidence type="ECO:0000256" key="10">
    <source>
        <dbReference type="SAM" id="SignalP"/>
    </source>
</evidence>
<dbReference type="InterPro" id="IPR008753">
    <property type="entry name" value="Peptidase_M13_N"/>
</dbReference>
<organism evidence="13 14">
    <name type="scientific">Melipona bicolor</name>
    <dbReference type="NCBI Taxonomy" id="60889"/>
    <lineage>
        <taxon>Eukaryota</taxon>
        <taxon>Metazoa</taxon>
        <taxon>Ecdysozoa</taxon>
        <taxon>Arthropoda</taxon>
        <taxon>Hexapoda</taxon>
        <taxon>Insecta</taxon>
        <taxon>Pterygota</taxon>
        <taxon>Neoptera</taxon>
        <taxon>Endopterygota</taxon>
        <taxon>Hymenoptera</taxon>
        <taxon>Apocrita</taxon>
        <taxon>Aculeata</taxon>
        <taxon>Apoidea</taxon>
        <taxon>Anthophila</taxon>
        <taxon>Apidae</taxon>
        <taxon>Melipona</taxon>
    </lineage>
</organism>
<dbReference type="PANTHER" id="PTHR11733:SF133">
    <property type="entry name" value="PHOSPHATE-REGULATING NEUTRAL ENDOPEPTIDASE PHEX"/>
    <property type="match status" value="1"/>
</dbReference>
<dbReference type="GO" id="GO:0016485">
    <property type="term" value="P:protein processing"/>
    <property type="evidence" value="ECO:0007669"/>
    <property type="project" value="TreeGrafter"/>
</dbReference>
<gene>
    <name evidence="13" type="ORF">K0M31_003331</name>
</gene>
<dbReference type="InterPro" id="IPR018497">
    <property type="entry name" value="Peptidase_M13_C"/>
</dbReference>
<feature type="compositionally biased region" description="Acidic residues" evidence="9">
    <location>
        <begin position="368"/>
        <end position="379"/>
    </location>
</feature>
<dbReference type="Gene3D" id="3.40.390.10">
    <property type="entry name" value="Collagenase (Catalytic Domain)"/>
    <property type="match status" value="2"/>
</dbReference>
<keyword evidence="14" id="KW-1185">Reference proteome</keyword>
<evidence type="ECO:0000256" key="9">
    <source>
        <dbReference type="SAM" id="MobiDB-lite"/>
    </source>
</evidence>
<dbReference type="EMBL" id="JAHYIQ010000011">
    <property type="protein sequence ID" value="KAK1127840.1"/>
    <property type="molecule type" value="Genomic_DNA"/>
</dbReference>
<dbReference type="InterPro" id="IPR000718">
    <property type="entry name" value="Peptidase_M13"/>
</dbReference>
<evidence type="ECO:0000256" key="3">
    <source>
        <dbReference type="ARBA" id="ARBA00007357"/>
    </source>
</evidence>
<feature type="region of interest" description="Disordered" evidence="9">
    <location>
        <begin position="347"/>
        <end position="449"/>
    </location>
</feature>
<sequence length="969" mass="113058">MRLIWILVFLVVITDGIDSSLNHAFNSRWLLSTATEEPTEKRPLCLTQQCKDLAKSLVESMNQSVNPCEDFYEYACGNWAKYNPLPVNETRWNMLSKSQKEVEKRLEEIMEERPKHDDLHATKFAKMAFAVCLDTDEIERTGLQPLISTMWRAGGWPLIMEEDEWDQKIYKWQNVDDYYARLTGLNSFHDVHASTNYWIHKGLHLFINTPHLSPNVYNLINLRNIDVTYSDEKDNDSEEGSQERSSEERPKKDGHEEDELKIQKRNIDKRKINNRRIDEKRVSNTMKKTTKKHVNEKKLKRRTKRAIIEARVHNKKYPARGIVNRATNPAAKENTEELSRHKLVYKAGSIEKSKEPGNWNNRKRMEDTNDDLYFDDENENADRGENNSGDRSVENNRENDSNYNEHGSGSGDYYEWNDEDGSGSGDYEWDNEGGSGSGDDSDDDDGDKSDEIWKAEEEVRKTRETYAEYILNVSVALSESRGIQIPRERLVKDIADLVEFQIELVKYIFEHDEEVKAKLKTLQKRYNALNPQTENEKINWITKVKDVFAIGGMEITDDHVFISSYGYIEALSKLLDRTPSRIIVNYIHWNFLSKVIKASTKRMRELYHNWNSLETLESKRTKQCVADIKANYILGYEYVKRYLSEKVLQAASDMVDEIQKEVEYQIKSSTWMDNEVRDTVLDKLVYMNKKIGYPSSYRNITVMKEHFRGLSASKSHFENMLSIMRYEKWKNLGTTFSEEDPIETFEELDFNPLIVNPFFSPVENSIQITAVNLQQPFFDFKQPWYANYGIIGVIMSHEINHGFDILGRLFNKYGGFAEWSRKMLKAYDRRAECFIDQFTRYSIVEKKTGNISIENYGMRTSAENIADTMALNSVFKAYKRRLRECEKPDVALPGLEHMSNEQLFFLSFANTWCEVLTPEKMEIKLRQDSHSLSSLRVIGSVSNSKDFAEAYNCPLNSPMNPKKKCNIWE</sequence>
<accession>A0AA40KPF8</accession>
<dbReference type="GO" id="GO:0004222">
    <property type="term" value="F:metalloendopeptidase activity"/>
    <property type="evidence" value="ECO:0007669"/>
    <property type="project" value="InterPro"/>
</dbReference>
<evidence type="ECO:0000256" key="5">
    <source>
        <dbReference type="ARBA" id="ARBA00022723"/>
    </source>
</evidence>
<name>A0AA40KPF8_9HYME</name>
<comment type="caution">
    <text evidence="13">The sequence shown here is derived from an EMBL/GenBank/DDBJ whole genome shotgun (WGS) entry which is preliminary data.</text>
</comment>
<evidence type="ECO:0000256" key="2">
    <source>
        <dbReference type="ARBA" id="ARBA00004401"/>
    </source>
</evidence>
<protein>
    <recommendedName>
        <fullName evidence="15">Membrane metallo-endopeptidase-like 1</fullName>
    </recommendedName>
</protein>
<keyword evidence="6" id="KW-0378">Hydrolase</keyword>
<feature type="compositionally biased region" description="Basic and acidic residues" evidence="9">
    <location>
        <begin position="391"/>
        <end position="400"/>
    </location>
</feature>
<feature type="signal peptide" evidence="10">
    <location>
        <begin position="1"/>
        <end position="19"/>
    </location>
</feature>
<feature type="domain" description="Peptidase M13 N-terminal" evidence="12">
    <location>
        <begin position="456"/>
        <end position="694"/>
    </location>
</feature>
<keyword evidence="10" id="KW-0732">Signal</keyword>
<dbReference type="CDD" id="cd08662">
    <property type="entry name" value="M13"/>
    <property type="match status" value="1"/>
</dbReference>
<dbReference type="PANTHER" id="PTHR11733">
    <property type="entry name" value="ZINC METALLOPROTEASE FAMILY M13 NEPRILYSIN-RELATED"/>
    <property type="match status" value="1"/>
</dbReference>
<dbReference type="Proteomes" id="UP001177670">
    <property type="component" value="Unassembled WGS sequence"/>
</dbReference>
<dbReference type="Pfam" id="PF05649">
    <property type="entry name" value="Peptidase_M13_N"/>
    <property type="match status" value="2"/>
</dbReference>
<evidence type="ECO:0000259" key="12">
    <source>
        <dbReference type="Pfam" id="PF05649"/>
    </source>
</evidence>
<evidence type="ECO:0000256" key="1">
    <source>
        <dbReference type="ARBA" id="ARBA00001947"/>
    </source>
</evidence>
<dbReference type="Pfam" id="PF01431">
    <property type="entry name" value="Peptidase_M13"/>
    <property type="match status" value="1"/>
</dbReference>
<dbReference type="PRINTS" id="PR00786">
    <property type="entry name" value="NEPRILYSIN"/>
</dbReference>
<proteinExistence type="inferred from homology"/>
<comment type="similarity">
    <text evidence="3">Belongs to the peptidase M13 family.</text>
</comment>
<dbReference type="GO" id="GO:0005886">
    <property type="term" value="C:plasma membrane"/>
    <property type="evidence" value="ECO:0007669"/>
    <property type="project" value="UniProtKB-SubCell"/>
</dbReference>